<sequence length="68" mass="7907">MNDDMNARCSQQILESNQLLIALHFIKILFAKGQIEKVHPSIKNPQGRSEDLLFREVNITLKPKEIKY</sequence>
<comment type="caution">
    <text evidence="1">The sequence shown here is derived from an EMBL/GenBank/DDBJ whole genome shotgun (WGS) entry which is preliminary data.</text>
</comment>
<reference evidence="1" key="1">
    <citation type="submission" date="2021-01" db="EMBL/GenBank/DDBJ databases">
        <authorList>
            <consortium name="Genoscope - CEA"/>
            <person name="William W."/>
        </authorList>
    </citation>
    <scope>NUCLEOTIDE SEQUENCE</scope>
</reference>
<proteinExistence type="predicted"/>
<dbReference type="EMBL" id="CAJJDM010000243">
    <property type="protein sequence ID" value="CAD8118321.1"/>
    <property type="molecule type" value="Genomic_DNA"/>
</dbReference>
<protein>
    <submittedName>
        <fullName evidence="1">Uncharacterized protein</fullName>
    </submittedName>
</protein>
<dbReference type="AlphaFoldDB" id="A0A8S1QRY5"/>
<dbReference type="Proteomes" id="UP000688137">
    <property type="component" value="Unassembled WGS sequence"/>
</dbReference>
<organism evidence="1 2">
    <name type="scientific">Paramecium primaurelia</name>
    <dbReference type="NCBI Taxonomy" id="5886"/>
    <lineage>
        <taxon>Eukaryota</taxon>
        <taxon>Sar</taxon>
        <taxon>Alveolata</taxon>
        <taxon>Ciliophora</taxon>
        <taxon>Intramacronucleata</taxon>
        <taxon>Oligohymenophorea</taxon>
        <taxon>Peniculida</taxon>
        <taxon>Parameciidae</taxon>
        <taxon>Paramecium</taxon>
    </lineage>
</organism>
<accession>A0A8S1QRY5</accession>
<evidence type="ECO:0000313" key="1">
    <source>
        <dbReference type="EMBL" id="CAD8118321.1"/>
    </source>
</evidence>
<keyword evidence="2" id="KW-1185">Reference proteome</keyword>
<name>A0A8S1QRY5_PARPR</name>
<evidence type="ECO:0000313" key="2">
    <source>
        <dbReference type="Proteomes" id="UP000688137"/>
    </source>
</evidence>
<gene>
    <name evidence="1" type="ORF">PPRIM_AZ9-3.1.T2340006</name>
</gene>